<keyword evidence="13 18" id="KW-1133">Transmembrane helix</keyword>
<keyword evidence="9 17" id="KW-0349">Heme</keyword>
<comment type="caution">
    <text evidence="19">The sequence shown here is derived from an EMBL/GenBank/DDBJ whole genome shotgun (WGS) entry which is preliminary data.</text>
</comment>
<organism evidence="19 20">
    <name type="scientific">Crenobacter intestini</name>
    <dbReference type="NCBI Taxonomy" id="2563443"/>
    <lineage>
        <taxon>Bacteria</taxon>
        <taxon>Pseudomonadati</taxon>
        <taxon>Pseudomonadota</taxon>
        <taxon>Betaproteobacteria</taxon>
        <taxon>Neisseriales</taxon>
        <taxon>Neisseriaceae</taxon>
        <taxon>Crenobacter</taxon>
    </lineage>
</organism>
<gene>
    <name evidence="19" type="primary">sdhD</name>
    <name evidence="19" type="ORF">E5K04_10165</name>
</gene>
<comment type="subcellular location">
    <subcellularLocation>
        <location evidence="2">Cell inner membrane</location>
        <topology evidence="2">Multi-pass membrane protein</topology>
    </subcellularLocation>
</comment>
<comment type="function">
    <text evidence="1">Membrane-anchoring subunit of succinate dehydrogenase (SDH).</text>
</comment>
<keyword evidence="7" id="KW-0997">Cell inner membrane</keyword>
<dbReference type="EMBL" id="STGJ01000010">
    <property type="protein sequence ID" value="TIC82110.1"/>
    <property type="molecule type" value="Genomic_DNA"/>
</dbReference>
<dbReference type="GO" id="GO:0009055">
    <property type="term" value="F:electron transfer activity"/>
    <property type="evidence" value="ECO:0007669"/>
    <property type="project" value="TreeGrafter"/>
</dbReference>
<dbReference type="OrthoDB" id="5612767at2"/>
<keyword evidence="11 17" id="KW-0479">Metal-binding</keyword>
<evidence type="ECO:0000256" key="8">
    <source>
        <dbReference type="ARBA" id="ARBA00022532"/>
    </source>
</evidence>
<evidence type="ECO:0000256" key="16">
    <source>
        <dbReference type="PIRSR" id="PIRSR000169-1"/>
    </source>
</evidence>
<dbReference type="InterPro" id="IPR034804">
    <property type="entry name" value="SQR/QFR_C/D"/>
</dbReference>
<evidence type="ECO:0000256" key="11">
    <source>
        <dbReference type="ARBA" id="ARBA00022723"/>
    </source>
</evidence>
<feature type="binding site" description="axial binding residue" evidence="17">
    <location>
        <position position="70"/>
    </location>
    <ligand>
        <name>heme</name>
        <dbReference type="ChEBI" id="CHEBI:30413"/>
        <note>ligand shared with second transmembrane subunit</note>
    </ligand>
    <ligandPart>
        <name>Fe</name>
        <dbReference type="ChEBI" id="CHEBI:18248"/>
    </ligandPart>
</feature>
<comment type="cofactor">
    <cofactor evidence="17">
        <name>heme</name>
        <dbReference type="ChEBI" id="CHEBI:30413"/>
    </cofactor>
    <text evidence="17">The heme is bound between the two transmembrane subunits.</text>
</comment>
<keyword evidence="5" id="KW-0813">Transport</keyword>
<evidence type="ECO:0000256" key="4">
    <source>
        <dbReference type="ARBA" id="ARBA00019425"/>
    </source>
</evidence>
<dbReference type="SUPFAM" id="SSF81343">
    <property type="entry name" value="Fumarate reductase respiratory complex transmembrane subunits"/>
    <property type="match status" value="1"/>
</dbReference>
<protein>
    <recommendedName>
        <fullName evidence="4">Succinate dehydrogenase hydrophobic membrane anchor subunit</fullName>
    </recommendedName>
</protein>
<keyword evidence="15 18" id="KW-0472">Membrane</keyword>
<keyword evidence="14 17" id="KW-0408">Iron</keyword>
<evidence type="ECO:0000256" key="13">
    <source>
        <dbReference type="ARBA" id="ARBA00022989"/>
    </source>
</evidence>
<feature type="transmembrane region" description="Helical" evidence="18">
    <location>
        <begin position="54"/>
        <end position="75"/>
    </location>
</feature>
<dbReference type="InterPro" id="IPR000701">
    <property type="entry name" value="SuccDH_FuR_B_TM-su"/>
</dbReference>
<reference evidence="19 20" key="1">
    <citation type="submission" date="2019-04" db="EMBL/GenBank/DDBJ databases">
        <title>Crenobacter sp. nov.</title>
        <authorList>
            <person name="Shi S."/>
        </authorList>
    </citation>
    <scope>NUCLEOTIDE SEQUENCE [LARGE SCALE GENOMIC DNA]</scope>
    <source>
        <strain evidence="19 20">GY 70310</strain>
    </source>
</reference>
<evidence type="ECO:0000256" key="9">
    <source>
        <dbReference type="ARBA" id="ARBA00022617"/>
    </source>
</evidence>
<feature type="binding site" evidence="16">
    <location>
        <position position="82"/>
    </location>
    <ligand>
        <name>a ubiquinone</name>
        <dbReference type="ChEBI" id="CHEBI:16389"/>
    </ligand>
</feature>
<dbReference type="Proteomes" id="UP000308891">
    <property type="component" value="Unassembled WGS sequence"/>
</dbReference>
<dbReference type="PANTHER" id="PTHR38689">
    <property type="entry name" value="SUCCINATE DEHYDROGENASE HYDROPHOBIC MEMBRANE ANCHOR SUBUNIT"/>
    <property type="match status" value="1"/>
</dbReference>
<evidence type="ECO:0000256" key="10">
    <source>
        <dbReference type="ARBA" id="ARBA00022692"/>
    </source>
</evidence>
<evidence type="ECO:0000256" key="6">
    <source>
        <dbReference type="ARBA" id="ARBA00022475"/>
    </source>
</evidence>
<dbReference type="NCBIfam" id="TIGR02968">
    <property type="entry name" value="succ_dehyd_anc"/>
    <property type="match status" value="1"/>
</dbReference>
<evidence type="ECO:0000313" key="19">
    <source>
        <dbReference type="EMBL" id="TIC82110.1"/>
    </source>
</evidence>
<dbReference type="Gene3D" id="1.20.1300.10">
    <property type="entry name" value="Fumarate reductase/succinate dehydrogenase, transmembrane subunit"/>
    <property type="match status" value="1"/>
</dbReference>
<sequence>MVNRHVIGAHYGLRDWLMQRVTAVIMVAYTVALVLLLLSIPSDFDGWKALFSETWVRIFTQVTLLALFLHVWVGIRDVWMDYVKPVGLRLTLHVFTIVWLVACFMYSVKVVWGL</sequence>
<name>A0A4T0UT12_9NEIS</name>
<dbReference type="CDD" id="cd03494">
    <property type="entry name" value="SQR_TypeC_SdhD"/>
    <property type="match status" value="1"/>
</dbReference>
<dbReference type="UniPathway" id="UPA00223"/>
<evidence type="ECO:0000256" key="15">
    <source>
        <dbReference type="ARBA" id="ARBA00023136"/>
    </source>
</evidence>
<comment type="pathway">
    <text evidence="3">Carbohydrate metabolism; tricarboxylic acid cycle.</text>
</comment>
<dbReference type="PANTHER" id="PTHR38689:SF1">
    <property type="entry name" value="SUCCINATE DEHYDROGENASE HYDROPHOBIC MEMBRANE ANCHOR SUBUNIT"/>
    <property type="match status" value="1"/>
</dbReference>
<feature type="transmembrane region" description="Helical" evidence="18">
    <location>
        <begin position="87"/>
        <end position="108"/>
    </location>
</feature>
<dbReference type="AlphaFoldDB" id="A0A4T0UT12"/>
<evidence type="ECO:0000256" key="5">
    <source>
        <dbReference type="ARBA" id="ARBA00022448"/>
    </source>
</evidence>
<evidence type="ECO:0000256" key="17">
    <source>
        <dbReference type="PIRSR" id="PIRSR000169-2"/>
    </source>
</evidence>
<dbReference type="GO" id="GO:0005886">
    <property type="term" value="C:plasma membrane"/>
    <property type="evidence" value="ECO:0007669"/>
    <property type="project" value="UniProtKB-SubCell"/>
</dbReference>
<evidence type="ECO:0000256" key="1">
    <source>
        <dbReference type="ARBA" id="ARBA00004050"/>
    </source>
</evidence>
<feature type="transmembrane region" description="Helical" evidence="18">
    <location>
        <begin position="21"/>
        <end position="42"/>
    </location>
</feature>
<accession>A0A4T0UT12</accession>
<evidence type="ECO:0000256" key="14">
    <source>
        <dbReference type="ARBA" id="ARBA00023004"/>
    </source>
</evidence>
<dbReference type="GO" id="GO:0020037">
    <property type="term" value="F:heme binding"/>
    <property type="evidence" value="ECO:0007669"/>
    <property type="project" value="InterPro"/>
</dbReference>
<keyword evidence="8" id="KW-0816">Tricarboxylic acid cycle</keyword>
<proteinExistence type="predicted"/>
<dbReference type="GO" id="GO:0046872">
    <property type="term" value="F:metal ion binding"/>
    <property type="evidence" value="ECO:0007669"/>
    <property type="project" value="UniProtKB-KW"/>
</dbReference>
<keyword evidence="20" id="KW-1185">Reference proteome</keyword>
<evidence type="ECO:0000256" key="2">
    <source>
        <dbReference type="ARBA" id="ARBA00004429"/>
    </source>
</evidence>
<evidence type="ECO:0000256" key="3">
    <source>
        <dbReference type="ARBA" id="ARBA00005163"/>
    </source>
</evidence>
<evidence type="ECO:0000256" key="7">
    <source>
        <dbReference type="ARBA" id="ARBA00022519"/>
    </source>
</evidence>
<dbReference type="GO" id="GO:0017004">
    <property type="term" value="P:cytochrome complex assembly"/>
    <property type="evidence" value="ECO:0007669"/>
    <property type="project" value="TreeGrafter"/>
</dbReference>
<evidence type="ECO:0000256" key="18">
    <source>
        <dbReference type="SAM" id="Phobius"/>
    </source>
</evidence>
<dbReference type="RefSeq" id="WP_136553644.1">
    <property type="nucleotide sequence ID" value="NZ_STGJ01000010.1"/>
</dbReference>
<keyword evidence="10 18" id="KW-0812">Transmembrane</keyword>
<dbReference type="GO" id="GO:0006099">
    <property type="term" value="P:tricarboxylic acid cycle"/>
    <property type="evidence" value="ECO:0007669"/>
    <property type="project" value="UniProtKB-UniPathway"/>
</dbReference>
<dbReference type="Pfam" id="PF01127">
    <property type="entry name" value="Sdh_cyt"/>
    <property type="match status" value="1"/>
</dbReference>
<dbReference type="InterPro" id="IPR014312">
    <property type="entry name" value="Succ_DH_anchor"/>
</dbReference>
<evidence type="ECO:0000313" key="20">
    <source>
        <dbReference type="Proteomes" id="UP000308891"/>
    </source>
</evidence>
<keyword evidence="12" id="KW-0249">Electron transport</keyword>
<keyword evidence="6" id="KW-1003">Cell membrane</keyword>
<evidence type="ECO:0000256" key="12">
    <source>
        <dbReference type="ARBA" id="ARBA00022982"/>
    </source>
</evidence>
<dbReference type="PIRSF" id="PIRSF000169">
    <property type="entry name" value="SDH_D"/>
    <property type="match status" value="1"/>
</dbReference>